<name>A0A5R8KFB7_9BACT</name>
<feature type="binding site" description="axial binding residue" evidence="15">
    <location>
        <position position="479"/>
    </location>
    <ligand>
        <name>siroheme</name>
        <dbReference type="ChEBI" id="CHEBI:60052"/>
    </ligand>
    <ligandPart>
        <name>Fe</name>
        <dbReference type="ChEBI" id="CHEBI:18248"/>
    </ligandPart>
</feature>
<accession>A0A5R8KFB7</accession>
<dbReference type="PANTHER" id="PTHR11493:SF47">
    <property type="entry name" value="SULFITE REDUCTASE [NADPH] SUBUNIT BETA"/>
    <property type="match status" value="1"/>
</dbReference>
<dbReference type="PRINTS" id="PR00397">
    <property type="entry name" value="SIROHAEM"/>
</dbReference>
<evidence type="ECO:0000256" key="9">
    <source>
        <dbReference type="ARBA" id="ARBA00023004"/>
    </source>
</evidence>
<dbReference type="OrthoDB" id="9803707at2"/>
<dbReference type="GO" id="GO:0070814">
    <property type="term" value="P:hydrogen sulfide biosynthetic process"/>
    <property type="evidence" value="ECO:0007669"/>
    <property type="project" value="UniProtKB-UniRule"/>
</dbReference>
<comment type="function">
    <text evidence="13 15">Component of the sulfite reductase complex that catalyzes the 6-electron reduction of sulfite to sulfide. This is one of several activities required for the biosynthesis of L-cysteine from sulfate.</text>
</comment>
<evidence type="ECO:0000256" key="10">
    <source>
        <dbReference type="ARBA" id="ARBA00023014"/>
    </source>
</evidence>
<comment type="subunit">
    <text evidence="14 15">Alpha(8)-beta(8). The alpha component is a flavoprotein, the beta component is a hemoprotein.</text>
</comment>
<evidence type="ECO:0000256" key="15">
    <source>
        <dbReference type="HAMAP-Rule" id="MF_01540"/>
    </source>
</evidence>
<keyword evidence="7 15" id="KW-0521">NADP</keyword>
<dbReference type="InterPro" id="IPR011786">
    <property type="entry name" value="CysI"/>
</dbReference>
<gene>
    <name evidence="15" type="primary">cysI</name>
    <name evidence="18" type="ORF">FEM03_08755</name>
</gene>
<dbReference type="NCBIfam" id="TIGR02041">
    <property type="entry name" value="CysI"/>
    <property type="match status" value="1"/>
</dbReference>
<dbReference type="PROSITE" id="PS00365">
    <property type="entry name" value="NIR_SIR"/>
    <property type="match status" value="1"/>
</dbReference>
<keyword evidence="9 15" id="KW-0408">Iron</keyword>
<dbReference type="GO" id="GO:0050661">
    <property type="term" value="F:NADP binding"/>
    <property type="evidence" value="ECO:0007669"/>
    <property type="project" value="InterPro"/>
</dbReference>
<keyword evidence="3 15" id="KW-0004">4Fe-4S</keyword>
<dbReference type="GO" id="GO:0009337">
    <property type="term" value="C:sulfite reductase complex (NADPH)"/>
    <property type="evidence" value="ECO:0007669"/>
    <property type="project" value="InterPro"/>
</dbReference>
<feature type="binding site" evidence="15">
    <location>
        <position position="475"/>
    </location>
    <ligand>
        <name>[4Fe-4S] cluster</name>
        <dbReference type="ChEBI" id="CHEBI:49883"/>
    </ligand>
</feature>
<feature type="domain" description="Nitrite/sulphite reductase 4Fe-4S" evidence="16">
    <location>
        <begin position="169"/>
        <end position="322"/>
    </location>
</feature>
<dbReference type="InterPro" id="IPR045169">
    <property type="entry name" value="NO2/SO3_Rdtase_4Fe4S_prot"/>
</dbReference>
<comment type="catalytic activity">
    <reaction evidence="12 15">
        <text>hydrogen sulfide + 3 NADP(+) + 3 H2O = sulfite + 3 NADPH + 4 H(+)</text>
        <dbReference type="Rhea" id="RHEA:13801"/>
        <dbReference type="ChEBI" id="CHEBI:15377"/>
        <dbReference type="ChEBI" id="CHEBI:15378"/>
        <dbReference type="ChEBI" id="CHEBI:17359"/>
        <dbReference type="ChEBI" id="CHEBI:29919"/>
        <dbReference type="ChEBI" id="CHEBI:57783"/>
        <dbReference type="ChEBI" id="CHEBI:58349"/>
        <dbReference type="EC" id="1.8.1.2"/>
    </reaction>
</comment>
<evidence type="ECO:0000256" key="11">
    <source>
        <dbReference type="ARBA" id="ARBA00023192"/>
    </source>
</evidence>
<evidence type="ECO:0000259" key="17">
    <source>
        <dbReference type="Pfam" id="PF03460"/>
    </source>
</evidence>
<feature type="domain" description="Nitrite/sulphite reductase 4Fe-4S" evidence="16">
    <location>
        <begin position="430"/>
        <end position="553"/>
    </location>
</feature>
<dbReference type="GO" id="GO:0000103">
    <property type="term" value="P:sulfate assimilation"/>
    <property type="evidence" value="ECO:0007669"/>
    <property type="project" value="UniProtKB-UniRule"/>
</dbReference>
<keyword evidence="4 15" id="KW-0028">Amino-acid biosynthesis</keyword>
<keyword evidence="6 15" id="KW-0479">Metal-binding</keyword>
<dbReference type="SUPFAM" id="SSF55124">
    <property type="entry name" value="Nitrite/Sulfite reductase N-terminal domain-like"/>
    <property type="match status" value="2"/>
</dbReference>
<evidence type="ECO:0000256" key="14">
    <source>
        <dbReference type="ARBA" id="ARBA00062253"/>
    </source>
</evidence>
<keyword evidence="11 15" id="KW-0198">Cysteine biosynthesis</keyword>
<evidence type="ECO:0000256" key="8">
    <source>
        <dbReference type="ARBA" id="ARBA00023002"/>
    </source>
</evidence>
<evidence type="ECO:0000256" key="1">
    <source>
        <dbReference type="ARBA" id="ARBA00004774"/>
    </source>
</evidence>
<keyword evidence="5 15" id="KW-0349">Heme</keyword>
<evidence type="ECO:0000256" key="7">
    <source>
        <dbReference type="ARBA" id="ARBA00022857"/>
    </source>
</evidence>
<dbReference type="FunFam" id="3.30.413.10:FF:000003">
    <property type="entry name" value="Sulfite reductase [NADPH] hemoprotein beta-component"/>
    <property type="match status" value="1"/>
</dbReference>
<evidence type="ECO:0000256" key="3">
    <source>
        <dbReference type="ARBA" id="ARBA00022485"/>
    </source>
</evidence>
<feature type="binding site" evidence="15">
    <location>
        <position position="436"/>
    </location>
    <ligand>
        <name>[4Fe-4S] cluster</name>
        <dbReference type="ChEBI" id="CHEBI:49883"/>
    </ligand>
</feature>
<evidence type="ECO:0000259" key="16">
    <source>
        <dbReference type="Pfam" id="PF01077"/>
    </source>
</evidence>
<dbReference type="NCBIfam" id="NF010029">
    <property type="entry name" value="PRK13504.1"/>
    <property type="match status" value="1"/>
</dbReference>
<dbReference type="AlphaFoldDB" id="A0A5R8KFB7"/>
<dbReference type="Pfam" id="PF01077">
    <property type="entry name" value="NIR_SIR"/>
    <property type="match status" value="2"/>
</dbReference>
<feature type="domain" description="Nitrite/Sulfite reductase ferredoxin-like" evidence="17">
    <location>
        <begin position="348"/>
        <end position="411"/>
    </location>
</feature>
<dbReference type="PANTHER" id="PTHR11493">
    <property type="entry name" value="SULFITE REDUCTASE [NADPH] SUBUNIT BETA-RELATED"/>
    <property type="match status" value="1"/>
</dbReference>
<comment type="cofactor">
    <cofactor evidence="15">
        <name>siroheme</name>
        <dbReference type="ChEBI" id="CHEBI:60052"/>
    </cofactor>
    <text evidence="15">Binds 1 siroheme per subunit.</text>
</comment>
<dbReference type="InterPro" id="IPR005117">
    <property type="entry name" value="NiRdtase/SiRdtase_haem-b_fer"/>
</dbReference>
<dbReference type="InterPro" id="IPR006066">
    <property type="entry name" value="NO2/SO3_Rdtase_FeS/sirohaem_BS"/>
</dbReference>
<dbReference type="EC" id="1.8.1.2" evidence="15"/>
<dbReference type="InterPro" id="IPR036136">
    <property type="entry name" value="Nit/Sulf_reduc_fer-like_dom_sf"/>
</dbReference>
<comment type="cofactor">
    <cofactor evidence="15">
        <name>[4Fe-4S] cluster</name>
        <dbReference type="ChEBI" id="CHEBI:49883"/>
    </cofactor>
    <text evidence="15">Binds 1 [4Fe-4S] cluster per subunit.</text>
</comment>
<comment type="pathway">
    <text evidence="1 15">Sulfur metabolism; hydrogen sulfide biosynthesis; hydrogen sulfide from sulfite (NADPH route): step 1/1.</text>
</comment>
<dbReference type="GO" id="GO:0019344">
    <property type="term" value="P:cysteine biosynthetic process"/>
    <property type="evidence" value="ECO:0007669"/>
    <property type="project" value="UniProtKB-KW"/>
</dbReference>
<keyword evidence="19" id="KW-1185">Reference proteome</keyword>
<feature type="domain" description="Nitrite/Sulfite reductase ferredoxin-like" evidence="17">
    <location>
        <begin position="71"/>
        <end position="130"/>
    </location>
</feature>
<dbReference type="EMBL" id="VAUV01000006">
    <property type="protein sequence ID" value="TLD70998.1"/>
    <property type="molecule type" value="Genomic_DNA"/>
</dbReference>
<dbReference type="GO" id="GO:0046872">
    <property type="term" value="F:metal ion binding"/>
    <property type="evidence" value="ECO:0007669"/>
    <property type="project" value="UniProtKB-KW"/>
</dbReference>
<organism evidence="18 19">
    <name type="scientific">Phragmitibacter flavus</name>
    <dbReference type="NCBI Taxonomy" id="2576071"/>
    <lineage>
        <taxon>Bacteria</taxon>
        <taxon>Pseudomonadati</taxon>
        <taxon>Verrucomicrobiota</taxon>
        <taxon>Verrucomicrobiia</taxon>
        <taxon>Verrucomicrobiales</taxon>
        <taxon>Verrucomicrobiaceae</taxon>
        <taxon>Phragmitibacter</taxon>
    </lineage>
</organism>
<dbReference type="GO" id="GO:0004783">
    <property type="term" value="F:sulfite reductase (NADPH) activity"/>
    <property type="evidence" value="ECO:0007669"/>
    <property type="project" value="UniProtKB-UniRule"/>
</dbReference>
<dbReference type="HAMAP" id="MF_01540">
    <property type="entry name" value="CysI"/>
    <property type="match status" value="1"/>
</dbReference>
<dbReference type="GO" id="GO:0050311">
    <property type="term" value="F:sulfite reductase (ferredoxin) activity"/>
    <property type="evidence" value="ECO:0007669"/>
    <property type="project" value="TreeGrafter"/>
</dbReference>
<evidence type="ECO:0000256" key="2">
    <source>
        <dbReference type="ARBA" id="ARBA00010429"/>
    </source>
</evidence>
<evidence type="ECO:0000313" key="18">
    <source>
        <dbReference type="EMBL" id="TLD70998.1"/>
    </source>
</evidence>
<comment type="similarity">
    <text evidence="2 15">Belongs to the nitrite and sulfite reductase 4Fe-4S domain family.</text>
</comment>
<keyword evidence="8 15" id="KW-0560">Oxidoreductase</keyword>
<dbReference type="Pfam" id="PF03460">
    <property type="entry name" value="NIR_SIR_ferr"/>
    <property type="match status" value="2"/>
</dbReference>
<dbReference type="GO" id="GO:0020037">
    <property type="term" value="F:heme binding"/>
    <property type="evidence" value="ECO:0007669"/>
    <property type="project" value="InterPro"/>
</dbReference>
<dbReference type="InterPro" id="IPR045854">
    <property type="entry name" value="NO2/SO3_Rdtase_4Fe4S_sf"/>
</dbReference>
<proteinExistence type="inferred from homology"/>
<evidence type="ECO:0000256" key="13">
    <source>
        <dbReference type="ARBA" id="ARBA00057160"/>
    </source>
</evidence>
<dbReference type="RefSeq" id="WP_138085826.1">
    <property type="nucleotide sequence ID" value="NZ_VAUV01000006.1"/>
</dbReference>
<feature type="binding site" evidence="15">
    <location>
        <position position="430"/>
    </location>
    <ligand>
        <name>[4Fe-4S] cluster</name>
        <dbReference type="ChEBI" id="CHEBI:49883"/>
    </ligand>
</feature>
<comment type="caution">
    <text evidence="18">The sequence shown here is derived from an EMBL/GenBank/DDBJ whole genome shotgun (WGS) entry which is preliminary data.</text>
</comment>
<protein>
    <recommendedName>
        <fullName evidence="15">Sulfite reductase [NADPH] hemoprotein beta-component</fullName>
        <shortName evidence="15">SiR-HP</shortName>
        <shortName evidence="15">SiRHP</shortName>
        <ecNumber evidence="15">1.8.1.2</ecNumber>
    </recommendedName>
</protein>
<evidence type="ECO:0000256" key="4">
    <source>
        <dbReference type="ARBA" id="ARBA00022605"/>
    </source>
</evidence>
<evidence type="ECO:0000256" key="6">
    <source>
        <dbReference type="ARBA" id="ARBA00022723"/>
    </source>
</evidence>
<dbReference type="UniPathway" id="UPA00140">
    <property type="reaction ID" value="UER00207"/>
</dbReference>
<dbReference type="SUPFAM" id="SSF56014">
    <property type="entry name" value="Nitrite and sulphite reductase 4Fe-4S domain-like"/>
    <property type="match status" value="2"/>
</dbReference>
<dbReference type="FunFam" id="3.30.413.10:FF:000004">
    <property type="entry name" value="Sulfite reductase [NADPH] hemoprotein beta-component"/>
    <property type="match status" value="1"/>
</dbReference>
<sequence>MSETEKKLSANEGIKTRSNYLRGTIEEGLADLSTGALSEDDQQLIKFHGSYQQDDRDLRADRRKHRLDKAYSFMLRIRVPGGVATSHQWLETDRMAEQYANGTIKLTTRQAFQLHGIIKTNLKRTIKEINDTAMDTIAACGDVNRNVMCNPNPFLSSVHADVLKTAQDISAHLTPATRAYHEIWLDGEKIQSSEEEQEPIYGKTYLPRKFKITIAVPPSNDVDIFANCLSFIAIVENGKLVGYNVAVGGGMGSTHGNEDTFPRLADVIGFCTVEQAVDVAEKVVLVQRDFGDRTDRKHSRFKYTVNDRGEEWILAKLNEYLGYDLEPVRPYEFKDNGDRFGWVEDEVGNFHYTLFVEGGRVLDVPGYPMRTGLREIAKMHDGDFRLTANQNVVIANVSAKKRAEVEALLEKYGMHRSHERSALRLSSIACVALPTCALALAEAERYLPEVVTRLEETLEDVGLRHDAITVRMTGCPNGCGRPFISEIGFVGRGPDRYNVYLGGGHAGQRLSKLYRQDVEADDVQALLAPILQRYAKEREEGEHFGDFVIRAGYVTATVQGNDFHKNIKAEAIPVG</sequence>
<keyword evidence="10 15" id="KW-0411">Iron-sulfur</keyword>
<dbReference type="Proteomes" id="UP000306196">
    <property type="component" value="Unassembled WGS sequence"/>
</dbReference>
<feature type="binding site" evidence="15">
    <location>
        <position position="479"/>
    </location>
    <ligand>
        <name>[4Fe-4S] cluster</name>
        <dbReference type="ChEBI" id="CHEBI:49883"/>
    </ligand>
</feature>
<dbReference type="Gene3D" id="3.30.413.10">
    <property type="entry name" value="Sulfite Reductase Hemoprotein, domain 1"/>
    <property type="match status" value="2"/>
</dbReference>
<reference evidence="18 19" key="1">
    <citation type="submission" date="2019-05" db="EMBL/GenBank/DDBJ databases">
        <title>Verrucobacter flavum gen. nov., sp. nov. a new member of the family Verrucomicrobiaceae.</title>
        <authorList>
            <person name="Szuroczki S."/>
            <person name="Abbaszade G."/>
            <person name="Szabo A."/>
            <person name="Felfoldi T."/>
            <person name="Schumann P."/>
            <person name="Boka K."/>
            <person name="Keki Z."/>
            <person name="Toumi M."/>
            <person name="Toth E."/>
        </authorList>
    </citation>
    <scope>NUCLEOTIDE SEQUENCE [LARGE SCALE GENOMIC DNA]</scope>
    <source>
        <strain evidence="18 19">MG-N-17</strain>
    </source>
</reference>
<evidence type="ECO:0000256" key="5">
    <source>
        <dbReference type="ARBA" id="ARBA00022617"/>
    </source>
</evidence>
<evidence type="ECO:0000313" key="19">
    <source>
        <dbReference type="Proteomes" id="UP000306196"/>
    </source>
</evidence>
<evidence type="ECO:0000256" key="12">
    <source>
        <dbReference type="ARBA" id="ARBA00052219"/>
    </source>
</evidence>
<dbReference type="GO" id="GO:0051539">
    <property type="term" value="F:4 iron, 4 sulfur cluster binding"/>
    <property type="evidence" value="ECO:0007669"/>
    <property type="project" value="UniProtKB-KW"/>
</dbReference>
<dbReference type="InterPro" id="IPR006067">
    <property type="entry name" value="NO2/SO3_Rdtase_4Fe4S_dom"/>
</dbReference>